<proteinExistence type="inferred from homology"/>
<evidence type="ECO:0000256" key="7">
    <source>
        <dbReference type="ARBA" id="ARBA00023136"/>
    </source>
</evidence>
<evidence type="ECO:0000259" key="11">
    <source>
        <dbReference type="Pfam" id="PF20671"/>
    </source>
</evidence>
<feature type="compositionally biased region" description="Low complexity" evidence="9">
    <location>
        <begin position="131"/>
        <end position="142"/>
    </location>
</feature>
<feature type="compositionally biased region" description="Acidic residues" evidence="9">
    <location>
        <begin position="518"/>
        <end position="536"/>
    </location>
</feature>
<evidence type="ECO:0000256" key="3">
    <source>
        <dbReference type="ARBA" id="ARBA00020976"/>
    </source>
</evidence>
<sequence>MASRSGNMRRGPTPASLALSTSNLGESVTTNNNAGASGSGNNNYNNYSNSNSNSSNNNASGAGQHGRVNVSLEEWERKTPLTEQQQRSVNLLMKWNESGTKPMPLKFAEEPGPPTPIAQHRLLQQAQQKDSSGSRSPVSRSSTPNAGAYRPEHALLHPAHAIQTPQQFYDWFALVDRSVAHSQEAHYRAHVAGLAEHLAVCDLLLERVEMVEREVAGMMDGWRGVEEGGKSLKGACERLLEERDALVELVDDIGGHLEYFQELEHATRMLNHPGESLIFQADFLYMVERVDICIDFLKSHRHYKEAEVYLLRFQQCMTRAMTLIKMNFVGSLRALSAEISKRLTEDISPTAQHHLLYTRFRSISTRVAPLLGELERRAQAYPDELAALLAECHTAYLTTRKALLVPRVMEEIRGLDPGRSELVELTREGCGYLKALCGDEWALYREFFATGESGLYQYLETLCDLLYDDLRPRILHEPRLTVLCEVCTVLQALMVLDTSTVSGSTATSTTLSDSSSSADEDDDDGSGSDESDDDEDKAGRHRHHRRKSDAELTIPASPSSSRSRSHSPSSRSQKPNTARISRRLHIATLLKMVLQDAQTRLFFKAQAVIQSEIRFYVPANQRTTGTGTELREKESTNLIFEGVSSALARGTANANTHEKGNGKETWYPTLQKTVWVLGQLRDFVKVSLCFCAFCAFVDGFWSGSDVLRYLLRVACMSLLVTQPAIFEDIAQEALSYCRLSLIHASELIASAPRDSGAGATGRLDGALFLVRHMLILKEVWVSLEEMRGREEGAGGGSSTSPKTTTTTTKGTGMGTGVGLGSARALDFGLGASLAGGGVTETLSNMLSRTTSLLPEGLFASLGVTRGGVESDMRGVKLDIDHTLRKACEDVIAACSGPVCAILDAWTDSQGTASTTAAKGASEPSDGSAAAAASPLPPSSTSSGGGAPGAPGDLPTIHLRFLDAVQRDLRAGVVRIRRYIADERTVRVLVDHVVERVAGCYERWGDVVVSGGGVGGSGRNGAPGVDILSSARLREVLREVCAESG</sequence>
<organism evidence="12 13">
    <name type="scientific">Psilocybe cyanescens</name>
    <dbReference type="NCBI Taxonomy" id="93625"/>
    <lineage>
        <taxon>Eukaryota</taxon>
        <taxon>Fungi</taxon>
        <taxon>Dikarya</taxon>
        <taxon>Basidiomycota</taxon>
        <taxon>Agaricomycotina</taxon>
        <taxon>Agaricomycetes</taxon>
        <taxon>Agaricomycetidae</taxon>
        <taxon>Agaricales</taxon>
        <taxon>Agaricineae</taxon>
        <taxon>Strophariaceae</taxon>
        <taxon>Psilocybe</taxon>
    </lineage>
</organism>
<evidence type="ECO:0000256" key="1">
    <source>
        <dbReference type="ARBA" id="ARBA00004395"/>
    </source>
</evidence>
<feature type="region of interest" description="Disordered" evidence="9">
    <location>
        <begin position="503"/>
        <end position="580"/>
    </location>
</feature>
<keyword evidence="5" id="KW-0653">Protein transport</keyword>
<dbReference type="InterPro" id="IPR048320">
    <property type="entry name" value="COG3_N"/>
</dbReference>
<feature type="region of interest" description="Disordered" evidence="9">
    <location>
        <begin position="1"/>
        <end position="67"/>
    </location>
</feature>
<dbReference type="GO" id="GO:0006886">
    <property type="term" value="P:intracellular protein transport"/>
    <property type="evidence" value="ECO:0007669"/>
    <property type="project" value="InterPro"/>
</dbReference>
<dbReference type="InParanoid" id="A0A409WYV7"/>
<feature type="domain" description="Conserved oligomeric Golgi complex subunit 3 C-terminal" evidence="11">
    <location>
        <begin position="353"/>
        <end position="781"/>
    </location>
</feature>
<keyword evidence="4" id="KW-0813">Transport</keyword>
<dbReference type="Pfam" id="PF04136">
    <property type="entry name" value="COG3_N"/>
    <property type="match status" value="1"/>
</dbReference>
<dbReference type="STRING" id="93625.A0A409WYV7"/>
<feature type="region of interest" description="Disordered" evidence="9">
    <location>
        <begin position="122"/>
        <end position="149"/>
    </location>
</feature>
<evidence type="ECO:0000313" key="12">
    <source>
        <dbReference type="EMBL" id="PPQ83690.1"/>
    </source>
</evidence>
<evidence type="ECO:0000256" key="4">
    <source>
        <dbReference type="ARBA" id="ARBA00022448"/>
    </source>
</evidence>
<dbReference type="Proteomes" id="UP000283269">
    <property type="component" value="Unassembled WGS sequence"/>
</dbReference>
<name>A0A409WYV7_PSICY</name>
<feature type="compositionally biased region" description="Low complexity" evidence="9">
    <location>
        <begin position="798"/>
        <end position="810"/>
    </location>
</feature>
<feature type="domain" description="Conserved oligomeric Golgi complex subunit 3 N-terminal" evidence="10">
    <location>
        <begin position="190"/>
        <end position="333"/>
    </location>
</feature>
<comment type="similarity">
    <text evidence="2">Belongs to the COG3 family.</text>
</comment>
<evidence type="ECO:0000256" key="2">
    <source>
        <dbReference type="ARBA" id="ARBA00009936"/>
    </source>
</evidence>
<evidence type="ECO:0000256" key="8">
    <source>
        <dbReference type="ARBA" id="ARBA00031339"/>
    </source>
</evidence>
<feature type="compositionally biased region" description="Low complexity" evidence="9">
    <location>
        <begin position="31"/>
        <end position="62"/>
    </location>
</feature>
<evidence type="ECO:0000256" key="5">
    <source>
        <dbReference type="ARBA" id="ARBA00022927"/>
    </source>
</evidence>
<dbReference type="Pfam" id="PF20671">
    <property type="entry name" value="COG3_C"/>
    <property type="match status" value="1"/>
</dbReference>
<reference evidence="12 13" key="1">
    <citation type="journal article" date="2018" name="Evol. Lett.">
        <title>Horizontal gene cluster transfer increased hallucinogenic mushroom diversity.</title>
        <authorList>
            <person name="Reynolds H.T."/>
            <person name="Vijayakumar V."/>
            <person name="Gluck-Thaler E."/>
            <person name="Korotkin H.B."/>
            <person name="Matheny P.B."/>
            <person name="Slot J.C."/>
        </authorList>
    </citation>
    <scope>NUCLEOTIDE SEQUENCE [LARGE SCALE GENOMIC DNA]</scope>
    <source>
        <strain evidence="12 13">2631</strain>
    </source>
</reference>
<dbReference type="GO" id="GO:0006891">
    <property type="term" value="P:intra-Golgi vesicle-mediated transport"/>
    <property type="evidence" value="ECO:0007669"/>
    <property type="project" value="TreeGrafter"/>
</dbReference>
<comment type="subcellular location">
    <subcellularLocation>
        <location evidence="1">Golgi apparatus membrane</location>
        <topology evidence="1">Peripheral membrane protein</topology>
    </subcellularLocation>
</comment>
<protein>
    <recommendedName>
        <fullName evidence="3">Conserved oligomeric Golgi complex subunit 3</fullName>
    </recommendedName>
    <alternativeName>
        <fullName evidence="8">Component of oligomeric Golgi complex 3</fullName>
    </alternativeName>
</protein>
<keyword evidence="13" id="KW-1185">Reference proteome</keyword>
<dbReference type="InterPro" id="IPR048685">
    <property type="entry name" value="COG3_C"/>
</dbReference>
<feature type="compositionally biased region" description="Low complexity" evidence="9">
    <location>
        <begin position="913"/>
        <end position="941"/>
    </location>
</feature>
<dbReference type="PANTHER" id="PTHR13302">
    <property type="entry name" value="CONSERVED OLIGOMERIC GOLGI COMPLEX COMPONENT 3"/>
    <property type="match status" value="1"/>
</dbReference>
<dbReference type="GO" id="GO:0005801">
    <property type="term" value="C:cis-Golgi network"/>
    <property type="evidence" value="ECO:0007669"/>
    <property type="project" value="InterPro"/>
</dbReference>
<feature type="region of interest" description="Disordered" evidence="9">
    <location>
        <begin position="789"/>
        <end position="815"/>
    </location>
</feature>
<evidence type="ECO:0000256" key="6">
    <source>
        <dbReference type="ARBA" id="ARBA00023034"/>
    </source>
</evidence>
<dbReference type="OrthoDB" id="296793at2759"/>
<keyword evidence="7" id="KW-0472">Membrane</keyword>
<evidence type="ECO:0000256" key="9">
    <source>
        <dbReference type="SAM" id="MobiDB-lite"/>
    </source>
</evidence>
<dbReference type="InterPro" id="IPR007265">
    <property type="entry name" value="COG_su3"/>
</dbReference>
<feature type="compositionally biased region" description="Low complexity" evidence="9">
    <location>
        <begin position="557"/>
        <end position="572"/>
    </location>
</feature>
<evidence type="ECO:0000259" key="10">
    <source>
        <dbReference type="Pfam" id="PF04136"/>
    </source>
</evidence>
<dbReference type="GO" id="GO:0017119">
    <property type="term" value="C:Golgi transport complex"/>
    <property type="evidence" value="ECO:0007669"/>
    <property type="project" value="TreeGrafter"/>
</dbReference>
<comment type="caution">
    <text evidence="12">The sequence shown here is derived from an EMBL/GenBank/DDBJ whole genome shotgun (WGS) entry which is preliminary data.</text>
</comment>
<feature type="compositionally biased region" description="Polar residues" evidence="9">
    <location>
        <begin position="18"/>
        <end position="30"/>
    </location>
</feature>
<dbReference type="EMBL" id="NHYD01002988">
    <property type="protein sequence ID" value="PPQ83690.1"/>
    <property type="molecule type" value="Genomic_DNA"/>
</dbReference>
<dbReference type="AlphaFoldDB" id="A0A409WYV7"/>
<accession>A0A409WYV7</accession>
<dbReference type="GO" id="GO:0007030">
    <property type="term" value="P:Golgi organization"/>
    <property type="evidence" value="ECO:0007669"/>
    <property type="project" value="TreeGrafter"/>
</dbReference>
<evidence type="ECO:0000313" key="13">
    <source>
        <dbReference type="Proteomes" id="UP000283269"/>
    </source>
</evidence>
<gene>
    <name evidence="12" type="ORF">CVT25_006147</name>
</gene>
<dbReference type="PANTHER" id="PTHR13302:SF8">
    <property type="entry name" value="CONSERVED OLIGOMERIC GOLGI COMPLEX SUBUNIT 3"/>
    <property type="match status" value="1"/>
</dbReference>
<feature type="region of interest" description="Disordered" evidence="9">
    <location>
        <begin position="913"/>
        <end position="949"/>
    </location>
</feature>
<dbReference type="GO" id="GO:0000139">
    <property type="term" value="C:Golgi membrane"/>
    <property type="evidence" value="ECO:0007669"/>
    <property type="project" value="UniProtKB-SubCell"/>
</dbReference>
<keyword evidence="6" id="KW-0333">Golgi apparatus</keyword>
<feature type="compositionally biased region" description="Low complexity" evidence="9">
    <location>
        <begin position="503"/>
        <end position="517"/>
    </location>
</feature>